<dbReference type="EMBL" id="JTAI01000007">
    <property type="protein sequence ID" value="PPS97780.1"/>
    <property type="molecule type" value="Genomic_DNA"/>
</dbReference>
<dbReference type="Proteomes" id="UP000199752">
    <property type="component" value="Chromosome 6"/>
</dbReference>
<feature type="domain" description="RNA-polymerase II-associated protein 3-like C-terminal" evidence="1">
    <location>
        <begin position="297"/>
        <end position="397"/>
    </location>
</feature>
<dbReference type="VEuPathDB" id="CryptoDB:Chro.60351"/>
<proteinExistence type="predicted"/>
<dbReference type="VEuPathDB" id="CryptoDB:ChTU502y2012_415g0005"/>
<sequence>MEEFHRIPIVIVEDEDELERIVNEGKNKLEVRDEDEEKKSRIDPKDLANRMKEKGGQCYKEKKFDEALGFYLKALGILELEQSLKENEEDFELLMGEIVLRSNCIACYVEKKDFERAVSESRKLLKYINEEGDFYLKKNGELPTLWVNIENKTRYRLSISLYKLFGCGDVFSDESSKSSINESFEMIQTVLDYYQHWLKVSPPHEITVLYSKVKRVIESQNYETKEVNSSLENLDFRDKEVQSQTEKQDEEEISTKQNESHYLTSYITCFLEEYFEESGSYPKSIKSPIQIVDKMNCNNSIEFLRIWQNIYRNDQFIDYYLFFSHIFTNLDKIYNKTEMEVNILEKILERISVILDELLKNAFQSKPKEKLVSHIFKIIQNLGKTKRFDFVVLMLNENFQILNKMVQFENYLSNNLLQEIKHFQENQTSKGIRI</sequence>
<dbReference type="EMBL" id="LN877952">
    <property type="protein sequence ID" value="CUV06729.1"/>
    <property type="molecule type" value="Genomic_DNA"/>
</dbReference>
<dbReference type="Gene3D" id="1.25.40.10">
    <property type="entry name" value="Tetratricopeptide repeat domain"/>
    <property type="match status" value="1"/>
</dbReference>
<reference evidence="3 4" key="3">
    <citation type="submission" date="2017-10" db="EMBL/GenBank/DDBJ databases">
        <title>Consistent, comparative and evidence-based genome annotation and re-annotation for the closely-related species, Cryptosporidium parvum, C. hominis and C. tyzzeri.</title>
        <authorList>
            <person name="Baptista R.P."/>
            <person name="Li Y."/>
            <person name="Sateriale A."/>
            <person name="Striepen B."/>
            <person name="Kissinger J.C."/>
        </authorList>
    </citation>
    <scope>NUCLEOTIDE SEQUENCE [LARGE SCALE GENOMIC DNA]</scope>
    <source>
        <strain evidence="3">30976</strain>
    </source>
</reference>
<keyword evidence="4" id="KW-1185">Reference proteome</keyword>
<dbReference type="VEuPathDB" id="CryptoDB:CHUDEA6_3040"/>
<dbReference type="Proteomes" id="UP001429100">
    <property type="component" value="Unassembled WGS sequence"/>
</dbReference>
<accession>A0A0S4TIL7</accession>
<evidence type="ECO:0000313" key="2">
    <source>
        <dbReference type="EMBL" id="CUV06729.1"/>
    </source>
</evidence>
<dbReference type="AlphaFoldDB" id="A0A0S4TIL7"/>
<evidence type="ECO:0000313" key="4">
    <source>
        <dbReference type="Proteomes" id="UP001429100"/>
    </source>
</evidence>
<dbReference type="VEuPathDB" id="CryptoDB:GY17_00000314"/>
<organism evidence="2">
    <name type="scientific">Cryptosporidium hominis</name>
    <dbReference type="NCBI Taxonomy" id="237895"/>
    <lineage>
        <taxon>Eukaryota</taxon>
        <taxon>Sar</taxon>
        <taxon>Alveolata</taxon>
        <taxon>Apicomplexa</taxon>
        <taxon>Conoidasida</taxon>
        <taxon>Coccidia</taxon>
        <taxon>Eucoccidiorida</taxon>
        <taxon>Eimeriorina</taxon>
        <taxon>Cryptosporidiidae</taxon>
        <taxon>Cryptosporidium</taxon>
    </lineage>
</organism>
<evidence type="ECO:0000313" key="3">
    <source>
        <dbReference type="EMBL" id="PPS97780.1"/>
    </source>
</evidence>
<name>A0A0S4TIL7_CRYHO</name>
<gene>
    <name evidence="2" type="ORF">CHUDEA6_3040</name>
    <name evidence="3" type="ORF">GY17_00000314</name>
</gene>
<dbReference type="InterPro" id="IPR011990">
    <property type="entry name" value="TPR-like_helical_dom_sf"/>
</dbReference>
<dbReference type="InterPro" id="IPR025986">
    <property type="entry name" value="RPAP3-like_C"/>
</dbReference>
<reference evidence="2" key="2">
    <citation type="submission" date="2015-08" db="EMBL/GenBank/DDBJ databases">
        <authorList>
            <person name="Babu N.S."/>
            <person name="Beckwith C.J."/>
            <person name="Beseler K.G."/>
            <person name="Brison A."/>
            <person name="Carone J.V."/>
            <person name="Caskin T.P."/>
            <person name="Diamond M."/>
            <person name="Durham M.E."/>
            <person name="Foxe J.M."/>
            <person name="Go M."/>
            <person name="Henderson B.A."/>
            <person name="Jones I.B."/>
            <person name="McGettigan J.A."/>
            <person name="Micheletti S.J."/>
            <person name="Nasrallah M.E."/>
            <person name="Ortiz D."/>
            <person name="Piller C.R."/>
            <person name="Privatt S.R."/>
            <person name="Schneider S.L."/>
            <person name="Sharp S."/>
            <person name="Smith T.C."/>
            <person name="Stanton J.D."/>
            <person name="Ullery H.E."/>
            <person name="Wilson R.J."/>
            <person name="Serrano M.G."/>
            <person name="Buck G."/>
            <person name="Lee V."/>
            <person name="Wang Y."/>
            <person name="Carvalho R."/>
            <person name="Voegtly L."/>
            <person name="Shi R."/>
            <person name="Duckworth R."/>
            <person name="Johnson A."/>
            <person name="Loviza R."/>
            <person name="Walstead R."/>
            <person name="Shah Z."/>
            <person name="Kiflezghi M."/>
            <person name="Wade K."/>
            <person name="Ball S.L."/>
            <person name="Bradley K.W."/>
            <person name="Asai D.J."/>
            <person name="Bowman C.A."/>
            <person name="Russell D.A."/>
            <person name="Pope W.H."/>
            <person name="Jacobs-Sera D."/>
            <person name="Hendrix R.W."/>
            <person name="Hatfull G.F."/>
        </authorList>
    </citation>
    <scope>NUCLEOTIDE SEQUENCE [LARGE SCALE GENOMIC DNA]</scope>
</reference>
<protein>
    <submittedName>
        <fullName evidence="3">RNA-polymerase II-associated protein 3-like protein</fullName>
    </submittedName>
</protein>
<evidence type="ECO:0000259" key="1">
    <source>
        <dbReference type="Pfam" id="PF13877"/>
    </source>
</evidence>
<dbReference type="SUPFAM" id="SSF48452">
    <property type="entry name" value="TPR-like"/>
    <property type="match status" value="1"/>
</dbReference>
<reference evidence="3 4" key="1">
    <citation type="submission" date="2014-11" db="EMBL/GenBank/DDBJ databases">
        <title>Comparative genomic analysis of Cryptosporidium hominis reveals occurrence of genetic recombination in virulent subtypes.</title>
        <authorList>
            <person name="Guo Y."/>
            <person name="Tang K."/>
            <person name="Frace M."/>
            <person name="Li N."/>
            <person name="Roellig D.M."/>
            <person name="Sammons S."/>
            <person name="Knipe K."/>
            <person name="Rowe L."/>
            <person name="Feng Y."/>
            <person name="Xiao L."/>
        </authorList>
    </citation>
    <scope>NUCLEOTIDE SEQUENCE [LARGE SCALE GENOMIC DNA]</scope>
    <source>
        <strain evidence="3">30976</strain>
    </source>
</reference>
<dbReference type="Pfam" id="PF13877">
    <property type="entry name" value="RPAP3_C"/>
    <property type="match status" value="1"/>
</dbReference>